<dbReference type="GO" id="GO:0005886">
    <property type="term" value="C:plasma membrane"/>
    <property type="evidence" value="ECO:0007669"/>
    <property type="project" value="UniProtKB-SubCell"/>
</dbReference>
<keyword evidence="3" id="KW-0547">Nucleotide-binding</keyword>
<dbReference type="Gene3D" id="1.20.1560.10">
    <property type="entry name" value="ABC transporter type 1, transmembrane domain"/>
    <property type="match status" value="1"/>
</dbReference>
<proteinExistence type="predicted"/>
<dbReference type="PROSITE" id="PS00211">
    <property type="entry name" value="ABC_TRANSPORTER_1"/>
    <property type="match status" value="1"/>
</dbReference>
<dbReference type="FunFam" id="3.40.50.300:FF:000218">
    <property type="entry name" value="Multidrug ABC transporter ATP-binding protein"/>
    <property type="match status" value="1"/>
</dbReference>
<evidence type="ECO:0000313" key="10">
    <source>
        <dbReference type="EMBL" id="XDN89597.1"/>
    </source>
</evidence>
<dbReference type="SUPFAM" id="SSF52540">
    <property type="entry name" value="P-loop containing nucleoside triphosphate hydrolases"/>
    <property type="match status" value="1"/>
</dbReference>
<evidence type="ECO:0000256" key="1">
    <source>
        <dbReference type="ARBA" id="ARBA00004651"/>
    </source>
</evidence>
<keyword evidence="6 7" id="KW-0472">Membrane</keyword>
<dbReference type="PANTHER" id="PTHR24221:SF654">
    <property type="entry name" value="ATP-BINDING CASSETTE SUB-FAMILY B MEMBER 6"/>
    <property type="match status" value="1"/>
</dbReference>
<dbReference type="PROSITE" id="PS50929">
    <property type="entry name" value="ABC_TM1F"/>
    <property type="match status" value="1"/>
</dbReference>
<evidence type="ECO:0000256" key="3">
    <source>
        <dbReference type="ARBA" id="ARBA00022741"/>
    </source>
</evidence>
<evidence type="ECO:0000256" key="7">
    <source>
        <dbReference type="SAM" id="Phobius"/>
    </source>
</evidence>
<accession>A0AB39JAX9</accession>
<dbReference type="InterPro" id="IPR027417">
    <property type="entry name" value="P-loop_NTPase"/>
</dbReference>
<reference evidence="10" key="1">
    <citation type="submission" date="2024-06" db="EMBL/GenBank/DDBJ databases">
        <authorList>
            <person name="Atkinson C."/>
            <person name="McLean J."/>
            <person name="Gallagher L."/>
            <person name="Bor B."/>
            <person name="Mougous J."/>
        </authorList>
    </citation>
    <scope>NUCLEOTIDE SEQUENCE</scope>
    <source>
        <strain evidence="10">TM7-074</strain>
    </source>
</reference>
<feature type="transmembrane region" description="Helical" evidence="7">
    <location>
        <begin position="66"/>
        <end position="92"/>
    </location>
</feature>
<feature type="transmembrane region" description="Helical" evidence="7">
    <location>
        <begin position="29"/>
        <end position="54"/>
    </location>
</feature>
<feature type="transmembrane region" description="Helical" evidence="7">
    <location>
        <begin position="250"/>
        <end position="274"/>
    </location>
</feature>
<comment type="subcellular location">
    <subcellularLocation>
        <location evidence="1">Cell membrane</location>
        <topology evidence="1">Multi-pass membrane protein</topology>
    </subcellularLocation>
</comment>
<keyword evidence="5 7" id="KW-1133">Transmembrane helix</keyword>
<dbReference type="GO" id="GO:0016887">
    <property type="term" value="F:ATP hydrolysis activity"/>
    <property type="evidence" value="ECO:0007669"/>
    <property type="project" value="InterPro"/>
</dbReference>
<dbReference type="PROSITE" id="PS50893">
    <property type="entry name" value="ABC_TRANSPORTER_2"/>
    <property type="match status" value="1"/>
</dbReference>
<dbReference type="PANTHER" id="PTHR24221">
    <property type="entry name" value="ATP-BINDING CASSETTE SUB-FAMILY B"/>
    <property type="match status" value="1"/>
</dbReference>
<dbReference type="Pfam" id="PF00005">
    <property type="entry name" value="ABC_tran"/>
    <property type="match status" value="1"/>
</dbReference>
<dbReference type="GO" id="GO:0005524">
    <property type="term" value="F:ATP binding"/>
    <property type="evidence" value="ECO:0007669"/>
    <property type="project" value="UniProtKB-KW"/>
</dbReference>
<feature type="transmembrane region" description="Helical" evidence="7">
    <location>
        <begin position="140"/>
        <end position="160"/>
    </location>
</feature>
<dbReference type="InterPro" id="IPR039421">
    <property type="entry name" value="Type_1_exporter"/>
</dbReference>
<dbReference type="GO" id="GO:0034040">
    <property type="term" value="F:ATPase-coupled lipid transmembrane transporter activity"/>
    <property type="evidence" value="ECO:0007669"/>
    <property type="project" value="TreeGrafter"/>
</dbReference>
<feature type="transmembrane region" description="Helical" evidence="7">
    <location>
        <begin position="280"/>
        <end position="301"/>
    </location>
</feature>
<evidence type="ECO:0000259" key="9">
    <source>
        <dbReference type="PROSITE" id="PS50929"/>
    </source>
</evidence>
<feature type="domain" description="ABC transporter" evidence="8">
    <location>
        <begin position="345"/>
        <end position="581"/>
    </location>
</feature>
<evidence type="ECO:0000256" key="5">
    <source>
        <dbReference type="ARBA" id="ARBA00022989"/>
    </source>
</evidence>
<dbReference type="RefSeq" id="WP_369000174.1">
    <property type="nucleotide sequence ID" value="NZ_CP158487.1"/>
</dbReference>
<evidence type="ECO:0000256" key="6">
    <source>
        <dbReference type="ARBA" id="ARBA00023136"/>
    </source>
</evidence>
<feature type="transmembrane region" description="Helical" evidence="7">
    <location>
        <begin position="166"/>
        <end position="187"/>
    </location>
</feature>
<dbReference type="Pfam" id="PF00664">
    <property type="entry name" value="ABC_membrane"/>
    <property type="match status" value="1"/>
</dbReference>
<name>A0AB39JAX9_9BACT</name>
<evidence type="ECO:0000256" key="4">
    <source>
        <dbReference type="ARBA" id="ARBA00022840"/>
    </source>
</evidence>
<dbReference type="Gene3D" id="3.40.50.300">
    <property type="entry name" value="P-loop containing nucleotide triphosphate hydrolases"/>
    <property type="match status" value="1"/>
</dbReference>
<dbReference type="InterPro" id="IPR003439">
    <property type="entry name" value="ABC_transporter-like_ATP-bd"/>
</dbReference>
<protein>
    <submittedName>
        <fullName evidence="10">ABC transporter ATP-binding protein</fullName>
    </submittedName>
</protein>
<dbReference type="SMART" id="SM00382">
    <property type="entry name" value="AAA"/>
    <property type="match status" value="1"/>
</dbReference>
<dbReference type="GO" id="GO:0140359">
    <property type="term" value="F:ABC-type transporter activity"/>
    <property type="evidence" value="ECO:0007669"/>
    <property type="project" value="InterPro"/>
</dbReference>
<dbReference type="InterPro" id="IPR017871">
    <property type="entry name" value="ABC_transporter-like_CS"/>
</dbReference>
<dbReference type="AlphaFoldDB" id="A0AB39JAX9"/>
<keyword evidence="2 7" id="KW-0812">Transmembrane</keyword>
<dbReference type="SUPFAM" id="SSF90123">
    <property type="entry name" value="ABC transporter transmembrane region"/>
    <property type="match status" value="1"/>
</dbReference>
<dbReference type="EMBL" id="CP158487">
    <property type="protein sequence ID" value="XDN89597.1"/>
    <property type="molecule type" value="Genomic_DNA"/>
</dbReference>
<feature type="domain" description="ABC transmembrane type-1" evidence="9">
    <location>
        <begin position="27"/>
        <end position="312"/>
    </location>
</feature>
<evidence type="ECO:0000259" key="8">
    <source>
        <dbReference type="PROSITE" id="PS50893"/>
    </source>
</evidence>
<evidence type="ECO:0000256" key="2">
    <source>
        <dbReference type="ARBA" id="ARBA00022692"/>
    </source>
</evidence>
<dbReference type="InterPro" id="IPR011527">
    <property type="entry name" value="ABC1_TM_dom"/>
</dbReference>
<dbReference type="InterPro" id="IPR003593">
    <property type="entry name" value="AAA+_ATPase"/>
</dbReference>
<keyword evidence="4 10" id="KW-0067">ATP-binding</keyword>
<organism evidence="10">
    <name type="scientific">Candidatus Nanosynbacter sp. TM7-074</name>
    <dbReference type="NCBI Taxonomy" id="3158573"/>
    <lineage>
        <taxon>Bacteria</taxon>
        <taxon>Candidatus Saccharimonadota</taxon>
        <taxon>Candidatus Saccharimonadia</taxon>
        <taxon>Candidatus Nanosynbacterales</taxon>
        <taxon>Candidatus Nanosynbacteraceae</taxon>
        <taxon>Candidatus Nanosynbacter</taxon>
    </lineage>
</organism>
<dbReference type="InterPro" id="IPR036640">
    <property type="entry name" value="ABC1_TM_sf"/>
</dbReference>
<gene>
    <name evidence="10" type="ORF">TM074_02720</name>
</gene>
<sequence>MKNKLNNKEILSLFWQASSPYKHRRNLTIFFAIVTLAVTIFVGPLIIAQLLSIIQHNQLHDSNNLWMLIGLYGVSQLWSSVIGWRLVLYLAWTFETAMQRDLYVRCFSKLTNQTMFFHSSKFSGSLVSQTNKLSGATERFWDTIIWSILPLVISLIGSIIVLSTLLWQYALFLLILSIVFSVVVYYGSKPMARLNKKEAKASNKLSGQLADVLSNVLAVKSSGAETTEQQHFKKTVNSWRSASLDTMHGFLKVSTVYSTINMSIKIGAIAFAVYAAQHNLVSVAAVYLIITYTSSVAHELWNMNGIMRSYNRIIGDAHEMVEILKAPTTLVDRSDKKLKIKRGGIVMHNVTFTHDEGQGDTLFHDFSLNIQPGEKIGLVGSSGSGKTTLTKLLLRFADIDSGEIAIDAQNIAEVTQASLREQIAYVPQEPLLFHRSVRENIAYGRPDATDTEIERAAKKAGAYDFIIKLQDGFDTLVGERGVKLSGGQRQRIAIARALLKDAPILVLDEATSALDSESEALIQKSLETLMKGRTSIVIAHRLSTIAKLDRIIVLENGHIVEDGSHEQLLAKKHGVYAKLWARQSGGFIEE</sequence>